<feature type="region of interest" description="Disordered" evidence="1">
    <location>
        <begin position="397"/>
        <end position="425"/>
    </location>
</feature>
<comment type="caution">
    <text evidence="3">The sequence shown here is derived from an EMBL/GenBank/DDBJ whole genome shotgun (WGS) entry which is preliminary data.</text>
</comment>
<feature type="region of interest" description="Disordered" evidence="1">
    <location>
        <begin position="1"/>
        <end position="37"/>
    </location>
</feature>
<dbReference type="GO" id="GO:0005634">
    <property type="term" value="C:nucleus"/>
    <property type="evidence" value="ECO:0007669"/>
    <property type="project" value="TreeGrafter"/>
</dbReference>
<reference evidence="3" key="1">
    <citation type="submission" date="2021-02" db="EMBL/GenBank/DDBJ databases">
        <authorList>
            <person name="Nowell W R."/>
        </authorList>
    </citation>
    <scope>NUCLEOTIDE SEQUENCE</scope>
</reference>
<feature type="region of interest" description="Disordered" evidence="1">
    <location>
        <begin position="85"/>
        <end position="124"/>
    </location>
</feature>
<dbReference type="PANTHER" id="PTHR16112:SF16">
    <property type="entry name" value="SIX-BANDED, ISOFORM H"/>
    <property type="match status" value="1"/>
</dbReference>
<feature type="compositionally biased region" description="Polar residues" evidence="1">
    <location>
        <begin position="1098"/>
        <end position="1110"/>
    </location>
</feature>
<feature type="compositionally biased region" description="Low complexity" evidence="1">
    <location>
        <begin position="603"/>
        <end position="620"/>
    </location>
</feature>
<feature type="compositionally biased region" description="Polar residues" evidence="1">
    <location>
        <begin position="85"/>
        <end position="112"/>
    </location>
</feature>
<dbReference type="PROSITE" id="PS50982">
    <property type="entry name" value="MBD"/>
    <property type="match status" value="1"/>
</dbReference>
<feature type="region of interest" description="Disordered" evidence="1">
    <location>
        <begin position="597"/>
        <end position="620"/>
    </location>
</feature>
<dbReference type="GO" id="GO:0003682">
    <property type="term" value="F:chromatin binding"/>
    <property type="evidence" value="ECO:0007669"/>
    <property type="project" value="TreeGrafter"/>
</dbReference>
<feature type="compositionally biased region" description="Low complexity" evidence="1">
    <location>
        <begin position="508"/>
        <end position="524"/>
    </location>
</feature>
<evidence type="ECO:0000313" key="3">
    <source>
        <dbReference type="EMBL" id="CAF3775018.1"/>
    </source>
</evidence>
<protein>
    <recommendedName>
        <fullName evidence="2">MBD domain-containing protein</fullName>
    </recommendedName>
</protein>
<feature type="region of interest" description="Disordered" evidence="1">
    <location>
        <begin position="454"/>
        <end position="545"/>
    </location>
</feature>
<organism evidence="3 4">
    <name type="scientific">Adineta steineri</name>
    <dbReference type="NCBI Taxonomy" id="433720"/>
    <lineage>
        <taxon>Eukaryota</taxon>
        <taxon>Metazoa</taxon>
        <taxon>Spiralia</taxon>
        <taxon>Gnathifera</taxon>
        <taxon>Rotifera</taxon>
        <taxon>Eurotatoria</taxon>
        <taxon>Bdelloidea</taxon>
        <taxon>Adinetida</taxon>
        <taxon>Adinetidae</taxon>
        <taxon>Adineta</taxon>
    </lineage>
</organism>
<accession>A0A819AAB7</accession>
<feature type="region of interest" description="Disordered" evidence="1">
    <location>
        <begin position="966"/>
        <end position="1011"/>
    </location>
</feature>
<dbReference type="InterPro" id="IPR001739">
    <property type="entry name" value="Methyl_CpG_DNA-bd"/>
</dbReference>
<feature type="compositionally biased region" description="Polar residues" evidence="1">
    <location>
        <begin position="525"/>
        <end position="545"/>
    </location>
</feature>
<dbReference type="EMBL" id="CAJOBB010000911">
    <property type="protein sequence ID" value="CAF3775018.1"/>
    <property type="molecule type" value="Genomic_DNA"/>
</dbReference>
<dbReference type="GO" id="GO:0010369">
    <property type="term" value="C:chromocenter"/>
    <property type="evidence" value="ECO:0007669"/>
    <property type="project" value="TreeGrafter"/>
</dbReference>
<name>A0A819AAB7_9BILA</name>
<proteinExistence type="predicted"/>
<feature type="region of interest" description="Disordered" evidence="1">
    <location>
        <begin position="891"/>
        <end position="922"/>
    </location>
</feature>
<gene>
    <name evidence="3" type="ORF">KXQ929_LOCUS15591</name>
</gene>
<dbReference type="GO" id="GO:0003677">
    <property type="term" value="F:DNA binding"/>
    <property type="evidence" value="ECO:0007669"/>
    <property type="project" value="InterPro"/>
</dbReference>
<feature type="region of interest" description="Disordered" evidence="1">
    <location>
        <begin position="1098"/>
        <end position="1130"/>
    </location>
</feature>
<feature type="domain" description="MBD" evidence="2">
    <location>
        <begin position="285"/>
        <end position="356"/>
    </location>
</feature>
<feature type="compositionally biased region" description="Low complexity" evidence="1">
    <location>
        <begin position="1"/>
        <end position="33"/>
    </location>
</feature>
<evidence type="ECO:0000256" key="1">
    <source>
        <dbReference type="SAM" id="MobiDB-lite"/>
    </source>
</evidence>
<dbReference type="AlphaFoldDB" id="A0A819AAB7"/>
<dbReference type="PANTHER" id="PTHR16112">
    <property type="entry name" value="METHYL-CPG BINDING PROTEIN, DROSOPHILA"/>
    <property type="match status" value="1"/>
</dbReference>
<feature type="compositionally biased region" description="Polar residues" evidence="1">
    <location>
        <begin position="895"/>
        <end position="920"/>
    </location>
</feature>
<dbReference type="Proteomes" id="UP000663868">
    <property type="component" value="Unassembled WGS sequence"/>
</dbReference>
<evidence type="ECO:0000313" key="4">
    <source>
        <dbReference type="Proteomes" id="UP000663868"/>
    </source>
</evidence>
<feature type="compositionally biased region" description="Polar residues" evidence="1">
    <location>
        <begin position="454"/>
        <end position="470"/>
    </location>
</feature>
<sequence length="1130" mass="124056">MTTTTETYLSTQTSFTNETNTTTTTTTNNTNNEDQSSTIAANVTIDELVQSCCSEVLPSSSQLNSSSSASPTHLVRFVHSQSSLVSQIDEQQQRPSEQGTTNSSSSHDTPVKQQPPLINVTRLPSPFKPKTIIESTTNSMQNTTNLSNITANNISVNNYNVNIHTTNVQQQPTNILNNEHVTKKCQFDEKQTTEIVSQILKNIKEVDEHQTNTTTTTNYNIHIDSFNFSSTNEQQHSTIIKKSRVKKEAKALTRIIVKDESLSPNFSRTKKTMKNSSNTQLTTINHLQSMEYIPVPYGWQRRILAPDFVVYLSPTNAILDSLDAVRQYLETPTSCKCGLQCPLIVDKVFNFDSTIKSKSWEVTQVLDGTHCRQKSNILEMATLTNCIDSFCETEQKLAKRRKRPHAETTNAKRRKRPHAETTNGNVFVCASNSSNILQTNNESVVFVNNAGQTSENDQSMTWTPLQQTGVTPPSKRPRGRPRKTTVTPPVIAQLSVKANLDSQQQTQPVPSSILSPPASVSSTSQTNLIHRNSTSPSTHHQNTNNNLRYINDNVLTPSSTTDTNVIARVPSLFEQVKPTTNESTIAVLSGVQNVLLSPNRDTNNNNNNNKRVRVESASSTVSTTTGKAVTLNVNALKPDFVRSPAAAQKPCITTTTTAAAATSNQIDVISLMGTSNQTPLMVTKTTPKPIAPLPSTTNFDEYSLIKSNNEQTNDSSQPLMIDFNDPSTTNFLLSALASGAASDSNAIVNHLFQKAQTQQQRNNISSISSSSPPATLLSTATIKKKLPIISSGLKNCTETTNLLPIANSTTRQSVVLHVPTTTNTNDYSQQPQQIIFSSNNINNNNNGDERKQPQQIFFINNKPYVIQQKLTHDQSSQQRLVLTPSITHSDELPIHNTSHQNRNIAPAQPNSTHSSGQSTLDDGGNCLVVNGVVEPRTLSTLLKGLNSSSFSGVDNIIDTIHRFEHTTPTGQTDNLLLKPARTKASPAKKNNNDKPAPRRRAAKKVKQEEQQQQHVQVTMPLLLPPPPLASLPPPPPPPPIQSIVADQQQWQTDFNSFDFSTAWGSDTNLNSLLLNDDFDTAASFDDVSFGDFEPYMNGHSNPNPADTSLPSLFIKPSPPDTLPSVDHLLP</sequence>
<evidence type="ECO:0000259" key="2">
    <source>
        <dbReference type="PROSITE" id="PS50982"/>
    </source>
</evidence>